<name>A0A7Y0YCH3_9ACTO</name>
<dbReference type="InterPro" id="IPR011989">
    <property type="entry name" value="ARM-like"/>
</dbReference>
<dbReference type="PANTHER" id="PTHR37813">
    <property type="entry name" value="FELS-2 PROPHAGE PROTEIN"/>
    <property type="match status" value="1"/>
</dbReference>
<gene>
    <name evidence="1" type="ORF">HHJ67_06870</name>
</gene>
<reference evidence="1 2" key="1">
    <citation type="submission" date="2020-04" db="EMBL/GenBank/DDBJ databases">
        <title>Antimicrobial susceptibility and clonality of vaginal-derived multi-drug resistant Mobiluncus isolates in China.</title>
        <authorList>
            <person name="Zhang X."/>
        </authorList>
    </citation>
    <scope>NUCLEOTIDE SEQUENCE [LARGE SCALE GENOMIC DNA]</scope>
    <source>
        <strain evidence="1 2">19</strain>
    </source>
</reference>
<comment type="caution">
    <text evidence="1">The sequence shown here is derived from an EMBL/GenBank/DDBJ whole genome shotgun (WGS) entry which is preliminary data.</text>
</comment>
<protein>
    <recommendedName>
        <fullName evidence="3">Phage-related protein</fullName>
    </recommendedName>
</protein>
<sequence>MANKSAILSVRIIGDATKAIKEMDKLGDHTSKFGSLAKTAGKAAAAGIAVAGAAMAGVAVAGIKAAADLEQSTGAIDTVFGDAAKSMHKHAKAASTALGLTENSYNELATLLGTQLKNAMGGANADMSKVGNKTNELIGLGADLASMFGGTTADAVGALSSALKGERDPIERYGVSLKQAQIDAKAAEMGFEKVGGSLSNEANAAATLALIMEQTGSAHGNFAKETDTLSHQIEVAKAQIGNIVATIGQAFLPGLTKLGKGITKNVLPAIQQLTEKYAPVLGKFFEQIGDLAEPLLEAFSKLVSSGLTPMGAGIQAVQDNSAPLMELLKALGDLLTDSVFPALEQLGKAIIPPVLEMVKQITPPLIEIVNAILKLVGTLLDSLMPPLTDLISAVLPIVTQLISSIMPILADIVKAVTPIVEMLIKVIGIILQQLTPVLKEVSKIIVGVIQVVGGVLDGFFKLVTGLITGDWKTAWGGAKKIFITIWNAIKGIFVSIWNGIKQSLRDGLNNIKNTWAGAWNALGNAFSNTWNSIKSALNTAWQAIGTGIRNGVTALLNTVKQLPGRTASALRNMGQALFNAGRQLIAGFINGIKSMFGGIGVAAKNIGTRAISGVKGVLGIKSPSKVFTSIGIMTGKGMVNGVEQMRGQVQNALQDMVNPRNLKALKTTIKPPAINTTVALTGAPYNTQKSQPNSTVNITINGAIDPDSTARQIRRVLNQYDAKVTGATIA</sequence>
<organism evidence="1 2">
    <name type="scientific">Mobiluncus curtisii</name>
    <dbReference type="NCBI Taxonomy" id="2051"/>
    <lineage>
        <taxon>Bacteria</taxon>
        <taxon>Bacillati</taxon>
        <taxon>Actinomycetota</taxon>
        <taxon>Actinomycetes</taxon>
        <taxon>Actinomycetales</taxon>
        <taxon>Actinomycetaceae</taxon>
        <taxon>Mobiluncus</taxon>
    </lineage>
</organism>
<evidence type="ECO:0000313" key="2">
    <source>
        <dbReference type="Proteomes" id="UP000553981"/>
    </source>
</evidence>
<accession>A0A7Y0YCH3</accession>
<evidence type="ECO:0008006" key="3">
    <source>
        <dbReference type="Google" id="ProtNLM"/>
    </source>
</evidence>
<dbReference type="AlphaFoldDB" id="A0A7Y0YCH3"/>
<dbReference type="PANTHER" id="PTHR37813:SF1">
    <property type="entry name" value="FELS-2 PROPHAGE PROTEIN"/>
    <property type="match status" value="1"/>
</dbReference>
<dbReference type="RefSeq" id="WP_169770685.1">
    <property type="nucleotide sequence ID" value="NZ_JABCUI010000003.1"/>
</dbReference>
<dbReference type="EMBL" id="JABCUI010000003">
    <property type="protein sequence ID" value="NMW87476.1"/>
    <property type="molecule type" value="Genomic_DNA"/>
</dbReference>
<dbReference type="Gene3D" id="1.25.10.10">
    <property type="entry name" value="Leucine-rich Repeat Variant"/>
    <property type="match status" value="1"/>
</dbReference>
<dbReference type="SUPFAM" id="SSF48371">
    <property type="entry name" value="ARM repeat"/>
    <property type="match status" value="1"/>
</dbReference>
<dbReference type="Gene3D" id="1.20.120.20">
    <property type="entry name" value="Apolipoprotein"/>
    <property type="match status" value="1"/>
</dbReference>
<proteinExistence type="predicted"/>
<dbReference type="InterPro" id="IPR016024">
    <property type="entry name" value="ARM-type_fold"/>
</dbReference>
<dbReference type="Proteomes" id="UP000553981">
    <property type="component" value="Unassembled WGS sequence"/>
</dbReference>
<evidence type="ECO:0000313" key="1">
    <source>
        <dbReference type="EMBL" id="NMW87476.1"/>
    </source>
</evidence>